<dbReference type="Pfam" id="PF14832">
    <property type="entry name" value="Tautomerase_3"/>
    <property type="match status" value="1"/>
</dbReference>
<dbReference type="InterPro" id="IPR028116">
    <property type="entry name" value="Cis-CaaD-like"/>
</dbReference>
<evidence type="ECO:0000313" key="4">
    <source>
        <dbReference type="EMBL" id="KAE8261075.1"/>
    </source>
</evidence>
<reference evidence="3" key="3">
    <citation type="submission" date="2020-10" db="EMBL/GenBank/DDBJ databases">
        <authorList>
            <person name="Sedaghatjoo S."/>
        </authorList>
    </citation>
    <scope>NUCLEOTIDE SEQUENCE</scope>
    <source>
        <strain evidence="3">AZH3</strain>
    </source>
</reference>
<dbReference type="EMBL" id="CAJHJG010002520">
    <property type="protein sequence ID" value="CAD6920753.1"/>
    <property type="molecule type" value="Genomic_DNA"/>
</dbReference>
<reference evidence="4" key="2">
    <citation type="journal article" date="2019" name="IMA Fungus">
        <title>Genome sequencing and comparison of five Tilletia species to identify candidate genes for the detection of regulated species infecting wheat.</title>
        <authorList>
            <person name="Nguyen H.D.T."/>
            <person name="Sultana T."/>
            <person name="Kesanakurti P."/>
            <person name="Hambleton S."/>
        </authorList>
    </citation>
    <scope>NUCLEOTIDE SEQUENCE</scope>
    <source>
        <strain evidence="4">DAOMC 238032</strain>
    </source>
</reference>
<name>A0A177V835_9BASI</name>
<keyword evidence="6" id="KW-1185">Reference proteome</keyword>
<evidence type="ECO:0000259" key="2">
    <source>
        <dbReference type="Pfam" id="PF14832"/>
    </source>
</evidence>
<feature type="region of interest" description="Disordered" evidence="1">
    <location>
        <begin position="136"/>
        <end position="160"/>
    </location>
</feature>
<evidence type="ECO:0000313" key="3">
    <source>
        <dbReference type="EMBL" id="CAD6920753.1"/>
    </source>
</evidence>
<accession>A0A177V835</accession>
<gene>
    <name evidence="4" type="ORF">A4X03_0g3565</name>
    <name evidence="3" type="ORF">JKIAZH3_G3850</name>
</gene>
<comment type="caution">
    <text evidence="4">The sequence shown here is derived from an EMBL/GenBank/DDBJ whole genome shotgun (WGS) entry which is preliminary data.</text>
</comment>
<dbReference type="Proteomes" id="UP000077671">
    <property type="component" value="Unassembled WGS sequence"/>
</dbReference>
<dbReference type="Gene3D" id="3.30.429.10">
    <property type="entry name" value="Macrophage Migration Inhibitory Factor"/>
    <property type="match status" value="1"/>
</dbReference>
<dbReference type="EMBL" id="LWDD02000418">
    <property type="protein sequence ID" value="KAE8261075.1"/>
    <property type="molecule type" value="Genomic_DNA"/>
</dbReference>
<organism evidence="4 5">
    <name type="scientific">Tilletia caries</name>
    <name type="common">wheat bunt fungus</name>
    <dbReference type="NCBI Taxonomy" id="13290"/>
    <lineage>
        <taxon>Eukaryota</taxon>
        <taxon>Fungi</taxon>
        <taxon>Dikarya</taxon>
        <taxon>Basidiomycota</taxon>
        <taxon>Ustilaginomycotina</taxon>
        <taxon>Exobasidiomycetes</taxon>
        <taxon>Tilletiales</taxon>
        <taxon>Tilletiaceae</taxon>
        <taxon>Tilletia</taxon>
    </lineage>
</organism>
<protein>
    <recommendedName>
        <fullName evidence="2">Tautomerase cis-CaaD-like domain-containing protein</fullName>
    </recommendedName>
</protein>
<dbReference type="AlphaFoldDB" id="A0A177V835"/>
<proteinExistence type="predicted"/>
<evidence type="ECO:0000256" key="1">
    <source>
        <dbReference type="SAM" id="MobiDB-lite"/>
    </source>
</evidence>
<sequence length="160" mass="17834">MPLHRIFHPNSVFTDPAEKKALSQAITDLYSGPKSRVNLPAFYVIVVFHALEPGGDFFVGGDGERAKDFVRFAVDHIAVPLPSKEALEAGKFDGFLNMYEAAIRPFIGDKGLHHEITIADSPRETWRIDDHIPPKIGSAAGKRWRDENKSSAYTEEENNS</sequence>
<evidence type="ECO:0000313" key="6">
    <source>
        <dbReference type="Proteomes" id="UP000836402"/>
    </source>
</evidence>
<feature type="domain" description="Tautomerase cis-CaaD-like" evidence="2">
    <location>
        <begin position="1"/>
        <end position="149"/>
    </location>
</feature>
<reference evidence="4" key="1">
    <citation type="submission" date="2016-04" db="EMBL/GenBank/DDBJ databases">
        <authorList>
            <person name="Nguyen H.D."/>
            <person name="Kesanakurti P."/>
            <person name="Cullis J."/>
            <person name="Levesque C.A."/>
            <person name="Hambleton S."/>
        </authorList>
    </citation>
    <scope>NUCLEOTIDE SEQUENCE</scope>
    <source>
        <strain evidence="4">DAOMC 238032</strain>
    </source>
</reference>
<dbReference type="InterPro" id="IPR014347">
    <property type="entry name" value="Tautomerase/MIF_sf"/>
</dbReference>
<dbReference type="Proteomes" id="UP000836402">
    <property type="component" value="Unassembled WGS sequence"/>
</dbReference>
<evidence type="ECO:0000313" key="5">
    <source>
        <dbReference type="Proteomes" id="UP000077671"/>
    </source>
</evidence>